<dbReference type="GO" id="GO:0070475">
    <property type="term" value="P:rRNA base methylation"/>
    <property type="evidence" value="ECO:0007669"/>
    <property type="project" value="TreeGrafter"/>
</dbReference>
<evidence type="ECO:0000256" key="11">
    <source>
        <dbReference type="ARBA" id="ARBA00047944"/>
    </source>
</evidence>
<dbReference type="SUPFAM" id="SSF88697">
    <property type="entry name" value="PUA domain-like"/>
    <property type="match status" value="1"/>
</dbReference>
<dbReference type="OrthoDB" id="9815641at2"/>
<dbReference type="FunCoup" id="A0A3M0C4M3">
    <property type="interactions" value="353"/>
</dbReference>
<evidence type="ECO:0000313" key="15">
    <source>
        <dbReference type="EMBL" id="RMB04678.1"/>
    </source>
</evidence>
<dbReference type="Pfam" id="PF04452">
    <property type="entry name" value="Methyltrans_RNA"/>
    <property type="match status" value="1"/>
</dbReference>
<accession>A0A3M0C4M3</accession>
<dbReference type="EMBL" id="REFR01000013">
    <property type="protein sequence ID" value="RMB04678.1"/>
    <property type="molecule type" value="Genomic_DNA"/>
</dbReference>
<evidence type="ECO:0000256" key="5">
    <source>
        <dbReference type="ARBA" id="ARBA00022490"/>
    </source>
</evidence>
<evidence type="ECO:0000313" key="16">
    <source>
        <dbReference type="Proteomes" id="UP000271227"/>
    </source>
</evidence>
<keyword evidence="5 12" id="KW-0963">Cytoplasm</keyword>
<evidence type="ECO:0000259" key="14">
    <source>
        <dbReference type="Pfam" id="PF20260"/>
    </source>
</evidence>
<dbReference type="InterPro" id="IPR029028">
    <property type="entry name" value="Alpha/beta_knot_MTases"/>
</dbReference>
<dbReference type="Pfam" id="PF20260">
    <property type="entry name" value="PUA_4"/>
    <property type="match status" value="1"/>
</dbReference>
<proteinExistence type="inferred from homology"/>
<dbReference type="PANTHER" id="PTHR30027">
    <property type="entry name" value="RIBOSOMAL RNA SMALL SUBUNIT METHYLTRANSFERASE E"/>
    <property type="match status" value="1"/>
</dbReference>
<dbReference type="PIRSF" id="PIRSF015601">
    <property type="entry name" value="MTase_slr0722"/>
    <property type="match status" value="1"/>
</dbReference>
<evidence type="ECO:0000256" key="3">
    <source>
        <dbReference type="ARBA" id="ARBA00012328"/>
    </source>
</evidence>
<comment type="caution">
    <text evidence="15">The sequence shown here is derived from an EMBL/GenBank/DDBJ whole genome shotgun (WGS) entry which is preliminary data.</text>
</comment>
<evidence type="ECO:0000256" key="8">
    <source>
        <dbReference type="ARBA" id="ARBA00022679"/>
    </source>
</evidence>
<protein>
    <recommendedName>
        <fullName evidence="4 12">Ribosomal RNA small subunit methyltransferase E</fullName>
        <ecNumber evidence="3 12">2.1.1.193</ecNumber>
    </recommendedName>
</protein>
<dbReference type="InParanoid" id="A0A3M0C4M3"/>
<dbReference type="GO" id="GO:0005737">
    <property type="term" value="C:cytoplasm"/>
    <property type="evidence" value="ECO:0007669"/>
    <property type="project" value="UniProtKB-SubCell"/>
</dbReference>
<dbReference type="RefSeq" id="WP_121939588.1">
    <property type="nucleotide sequence ID" value="NZ_REFR01000013.1"/>
</dbReference>
<gene>
    <name evidence="15" type="ORF">BXY39_2949</name>
</gene>
<evidence type="ECO:0000256" key="7">
    <source>
        <dbReference type="ARBA" id="ARBA00022603"/>
    </source>
</evidence>
<dbReference type="NCBIfam" id="NF008696">
    <property type="entry name" value="PRK11713.3-5"/>
    <property type="match status" value="1"/>
</dbReference>
<dbReference type="InterPro" id="IPR046886">
    <property type="entry name" value="RsmE_MTase_dom"/>
</dbReference>
<dbReference type="InterPro" id="IPR029026">
    <property type="entry name" value="tRNA_m1G_MTases_N"/>
</dbReference>
<feature type="domain" description="Ribosomal RNA small subunit methyltransferase E methyltransferase" evidence="13">
    <location>
        <begin position="79"/>
        <end position="269"/>
    </location>
</feature>
<comment type="catalytic activity">
    <reaction evidence="11 12">
        <text>uridine(1498) in 16S rRNA + S-adenosyl-L-methionine = N(3)-methyluridine(1498) in 16S rRNA + S-adenosyl-L-homocysteine + H(+)</text>
        <dbReference type="Rhea" id="RHEA:42920"/>
        <dbReference type="Rhea" id="RHEA-COMP:10283"/>
        <dbReference type="Rhea" id="RHEA-COMP:10284"/>
        <dbReference type="ChEBI" id="CHEBI:15378"/>
        <dbReference type="ChEBI" id="CHEBI:57856"/>
        <dbReference type="ChEBI" id="CHEBI:59789"/>
        <dbReference type="ChEBI" id="CHEBI:65315"/>
        <dbReference type="ChEBI" id="CHEBI:74502"/>
        <dbReference type="EC" id="2.1.1.193"/>
    </reaction>
</comment>
<name>A0A3M0C4M3_9PROT</name>
<dbReference type="SUPFAM" id="SSF75217">
    <property type="entry name" value="alpha/beta knot"/>
    <property type="match status" value="1"/>
</dbReference>
<organism evidence="15 16">
    <name type="scientific">Eilatimonas milleporae</name>
    <dbReference type="NCBI Taxonomy" id="911205"/>
    <lineage>
        <taxon>Bacteria</taxon>
        <taxon>Pseudomonadati</taxon>
        <taxon>Pseudomonadota</taxon>
        <taxon>Alphaproteobacteria</taxon>
        <taxon>Kordiimonadales</taxon>
        <taxon>Kordiimonadaceae</taxon>
        <taxon>Eilatimonas</taxon>
    </lineage>
</organism>
<evidence type="ECO:0000259" key="13">
    <source>
        <dbReference type="Pfam" id="PF04452"/>
    </source>
</evidence>
<dbReference type="EC" id="2.1.1.193" evidence="3 12"/>
<evidence type="ECO:0000256" key="6">
    <source>
        <dbReference type="ARBA" id="ARBA00022552"/>
    </source>
</evidence>
<dbReference type="GO" id="GO:0070042">
    <property type="term" value="F:rRNA (uridine-N3-)-methyltransferase activity"/>
    <property type="evidence" value="ECO:0007669"/>
    <property type="project" value="TreeGrafter"/>
</dbReference>
<keyword evidence="8 12" id="KW-0808">Transferase</keyword>
<dbReference type="Gene3D" id="3.40.1280.10">
    <property type="match status" value="1"/>
</dbReference>
<evidence type="ECO:0000256" key="1">
    <source>
        <dbReference type="ARBA" id="ARBA00004496"/>
    </source>
</evidence>
<dbReference type="NCBIfam" id="TIGR00046">
    <property type="entry name" value="RsmE family RNA methyltransferase"/>
    <property type="match status" value="2"/>
</dbReference>
<comment type="function">
    <text evidence="10 12">Specifically methylates the N3 position of the uracil ring of uridine 1498 (m3U1498) in 16S rRNA. Acts on the fully assembled 30S ribosomal subunit.</text>
</comment>
<dbReference type="PANTHER" id="PTHR30027:SF3">
    <property type="entry name" value="16S RRNA (URACIL(1498)-N(3))-METHYLTRANSFERASE"/>
    <property type="match status" value="1"/>
</dbReference>
<keyword evidence="6 12" id="KW-0698">rRNA processing</keyword>
<evidence type="ECO:0000256" key="9">
    <source>
        <dbReference type="ARBA" id="ARBA00022691"/>
    </source>
</evidence>
<evidence type="ECO:0000256" key="10">
    <source>
        <dbReference type="ARBA" id="ARBA00025699"/>
    </source>
</evidence>
<dbReference type="CDD" id="cd18084">
    <property type="entry name" value="RsmE-like"/>
    <property type="match status" value="1"/>
</dbReference>
<dbReference type="InterPro" id="IPR006700">
    <property type="entry name" value="RsmE"/>
</dbReference>
<keyword evidence="7 12" id="KW-0489">Methyltransferase</keyword>
<dbReference type="AlphaFoldDB" id="A0A3M0C4M3"/>
<evidence type="ECO:0000256" key="12">
    <source>
        <dbReference type="PIRNR" id="PIRNR015601"/>
    </source>
</evidence>
<keyword evidence="16" id="KW-1185">Reference proteome</keyword>
<feature type="domain" description="Ribosomal RNA small subunit methyltransferase E PUA-like" evidence="14">
    <location>
        <begin position="23"/>
        <end position="68"/>
    </location>
</feature>
<dbReference type="InterPro" id="IPR015947">
    <property type="entry name" value="PUA-like_sf"/>
</dbReference>
<sequence length="279" mass="29766">MSETAPIRLFVDTPLPGPGTHGLTGDQAHYVIHVMRRGTGDRLALFNGRDGEWLAEITATAKRAVTLAVTRRTRPQKAEPDVWIAFAPIKKARTDFIAQKVTELGAARLMPVMTRRTVADRVNTARMHANAVEAAEQCERLTVPRVDAPVKLDALLAAWPRDRRLLFCDEDLTGTPILTALMAPKATALPAVTDDGGDAGESASVTTSLTSSVTSSMTSSWGLLIGPEGGFDDTERARIRAVAGAIPVTLGPRLLRADTAALAALAIWQAALGDWAADN</sequence>
<dbReference type="InterPro" id="IPR046887">
    <property type="entry name" value="RsmE_PUA-like"/>
</dbReference>
<reference evidence="15 16" key="1">
    <citation type="submission" date="2018-10" db="EMBL/GenBank/DDBJ databases">
        <title>Genomic Encyclopedia of Archaeal and Bacterial Type Strains, Phase II (KMG-II): from individual species to whole genera.</title>
        <authorList>
            <person name="Goeker M."/>
        </authorList>
    </citation>
    <scope>NUCLEOTIDE SEQUENCE [LARGE SCALE GENOMIC DNA]</scope>
    <source>
        <strain evidence="15 16">DSM 25217</strain>
    </source>
</reference>
<dbReference type="Proteomes" id="UP000271227">
    <property type="component" value="Unassembled WGS sequence"/>
</dbReference>
<dbReference type="Gene3D" id="2.40.240.20">
    <property type="entry name" value="Hypothetical PUA domain-like, domain 1"/>
    <property type="match status" value="1"/>
</dbReference>
<evidence type="ECO:0000256" key="4">
    <source>
        <dbReference type="ARBA" id="ARBA00013673"/>
    </source>
</evidence>
<evidence type="ECO:0000256" key="2">
    <source>
        <dbReference type="ARBA" id="ARBA00005528"/>
    </source>
</evidence>
<comment type="subcellular location">
    <subcellularLocation>
        <location evidence="1 12">Cytoplasm</location>
    </subcellularLocation>
</comment>
<comment type="similarity">
    <text evidence="2 12">Belongs to the RNA methyltransferase RsmE family.</text>
</comment>
<keyword evidence="9 12" id="KW-0949">S-adenosyl-L-methionine</keyword>